<name>A0ABR2TYS1_9ROSI</name>
<feature type="compositionally biased region" description="Acidic residues" evidence="1">
    <location>
        <begin position="265"/>
        <end position="276"/>
    </location>
</feature>
<evidence type="ECO:0000259" key="3">
    <source>
        <dbReference type="Pfam" id="PF10551"/>
    </source>
</evidence>
<evidence type="ECO:0000259" key="2">
    <source>
        <dbReference type="Pfam" id="PF03108"/>
    </source>
</evidence>
<feature type="compositionally biased region" description="Low complexity" evidence="1">
    <location>
        <begin position="652"/>
        <end position="661"/>
    </location>
</feature>
<gene>
    <name evidence="4" type="ORF">V6N11_017570</name>
</gene>
<feature type="region of interest" description="Disordered" evidence="1">
    <location>
        <begin position="157"/>
        <end position="288"/>
    </location>
</feature>
<dbReference type="Pfam" id="PF03108">
    <property type="entry name" value="DBD_Tnp_Mut"/>
    <property type="match status" value="1"/>
</dbReference>
<reference evidence="4 5" key="1">
    <citation type="journal article" date="2024" name="G3 (Bethesda)">
        <title>Genome assembly of Hibiscus sabdariffa L. provides insights into metabolisms of medicinal natural products.</title>
        <authorList>
            <person name="Kim T."/>
        </authorList>
    </citation>
    <scope>NUCLEOTIDE SEQUENCE [LARGE SCALE GENOMIC DNA]</scope>
    <source>
        <strain evidence="4">TK-2024</strain>
        <tissue evidence="4">Old leaves</tissue>
    </source>
</reference>
<protein>
    <recommendedName>
        <fullName evidence="6">Transposase MuDR plant domain-containing protein</fullName>
    </recommendedName>
</protein>
<keyword evidence="5" id="KW-1185">Reference proteome</keyword>
<sequence length="661" mass="73059">MIDPDYICYPTIAAFIEEVGIPKQNIEYLAYLEPGLSLDGGLRNLGTENHDYLELIKHLENEGSVHIYAVGDFGEIDEDEVQNNDAGPNIGEIEVVGPDGVENNEDGPVLGETEVARLVGVENNEDGHVMGETEAAGLVGVENNDDGLVLGETEAARHVMGESEGVGPVLGERGDGDNEGSEKVGRSVNADSNDITTATAESDEDDDSESEDLTAEGWLTDEDDEEISQIFNNKRKFKSRNLGDEHQEAQPKRTATDSQRKESSVEDESSDTDYIESNDPGSYETGSEGELCVKKGKKLFFDDKAEVPRIELGMIFENSKQFKEALGVYAVAKRFDFRYTKNDPDRTRAKCKGIGCPYMIYASLGKKDGVFRVRTYVSKHSCSVTFKNRRANYRFVGKHFLSKLKILPNLKLKDMMRLAKDELKVELNKNLCQRARVWANQKIRGRLEDEFNKLFDYVYTLREADPNGTFDLFVQRPTPSANPIFKRLYVCFGGLKEGFKKHCRPVLSLDGCYLKGDFKGEILAAVGRDGNNQIFPVAWAVVEVENRETWAWFLEHIQIDLEIGDGDRFTILSDMQKSQQTQDSTSLQPAATDVSQPPAPNPSQPATTDVSQPPAPNPSQPATTDVSQPPAPNPSQLATTDVSQPPAPNPSQPATSQASQP</sequence>
<proteinExistence type="predicted"/>
<dbReference type="Proteomes" id="UP001396334">
    <property type="component" value="Unassembled WGS sequence"/>
</dbReference>
<comment type="caution">
    <text evidence="4">The sequence shown here is derived from an EMBL/GenBank/DDBJ whole genome shotgun (WGS) entry which is preliminary data.</text>
</comment>
<dbReference type="EMBL" id="JBBPBN010000004">
    <property type="protein sequence ID" value="KAK9042500.1"/>
    <property type="molecule type" value="Genomic_DNA"/>
</dbReference>
<feature type="compositionally biased region" description="Basic and acidic residues" evidence="1">
    <location>
        <begin position="241"/>
        <end position="264"/>
    </location>
</feature>
<dbReference type="PANTHER" id="PTHR31973:SF187">
    <property type="entry name" value="MUTATOR TRANSPOSASE MUDRA PROTEIN"/>
    <property type="match status" value="1"/>
</dbReference>
<dbReference type="InterPro" id="IPR004332">
    <property type="entry name" value="Transposase_MuDR"/>
</dbReference>
<dbReference type="InterPro" id="IPR018289">
    <property type="entry name" value="MULE_transposase_dom"/>
</dbReference>
<feature type="domain" description="MULE transposase" evidence="3">
    <location>
        <begin position="506"/>
        <end position="581"/>
    </location>
</feature>
<feature type="region of interest" description="Disordered" evidence="1">
    <location>
        <begin position="575"/>
        <end position="661"/>
    </location>
</feature>
<evidence type="ECO:0000256" key="1">
    <source>
        <dbReference type="SAM" id="MobiDB-lite"/>
    </source>
</evidence>
<feature type="domain" description="Transposase MuDR plant" evidence="2">
    <location>
        <begin position="311"/>
        <end position="372"/>
    </location>
</feature>
<organism evidence="4 5">
    <name type="scientific">Hibiscus sabdariffa</name>
    <name type="common">roselle</name>
    <dbReference type="NCBI Taxonomy" id="183260"/>
    <lineage>
        <taxon>Eukaryota</taxon>
        <taxon>Viridiplantae</taxon>
        <taxon>Streptophyta</taxon>
        <taxon>Embryophyta</taxon>
        <taxon>Tracheophyta</taxon>
        <taxon>Spermatophyta</taxon>
        <taxon>Magnoliopsida</taxon>
        <taxon>eudicotyledons</taxon>
        <taxon>Gunneridae</taxon>
        <taxon>Pentapetalae</taxon>
        <taxon>rosids</taxon>
        <taxon>malvids</taxon>
        <taxon>Malvales</taxon>
        <taxon>Malvaceae</taxon>
        <taxon>Malvoideae</taxon>
        <taxon>Hibiscus</taxon>
    </lineage>
</organism>
<evidence type="ECO:0008006" key="6">
    <source>
        <dbReference type="Google" id="ProtNLM"/>
    </source>
</evidence>
<feature type="compositionally biased region" description="Basic and acidic residues" evidence="1">
    <location>
        <begin position="172"/>
        <end position="185"/>
    </location>
</feature>
<feature type="compositionally biased region" description="Polar residues" evidence="1">
    <location>
        <begin position="575"/>
        <end position="589"/>
    </location>
</feature>
<evidence type="ECO:0000313" key="5">
    <source>
        <dbReference type="Proteomes" id="UP001396334"/>
    </source>
</evidence>
<dbReference type="Pfam" id="PF10551">
    <property type="entry name" value="MULE"/>
    <property type="match status" value="1"/>
</dbReference>
<evidence type="ECO:0000313" key="4">
    <source>
        <dbReference type="EMBL" id="KAK9042500.1"/>
    </source>
</evidence>
<dbReference type="PANTHER" id="PTHR31973">
    <property type="entry name" value="POLYPROTEIN, PUTATIVE-RELATED"/>
    <property type="match status" value="1"/>
</dbReference>
<accession>A0ABR2TYS1</accession>
<feature type="compositionally biased region" description="Acidic residues" evidence="1">
    <location>
        <begin position="201"/>
        <end position="227"/>
    </location>
</feature>